<keyword evidence="2" id="KW-0812">Transmembrane</keyword>
<comment type="caution">
    <text evidence="3">The sequence shown here is derived from an EMBL/GenBank/DDBJ whole genome shotgun (WGS) entry which is preliminary data.</text>
</comment>
<dbReference type="Proteomes" id="UP000298663">
    <property type="component" value="Unassembled WGS sequence"/>
</dbReference>
<feature type="transmembrane region" description="Helical" evidence="2">
    <location>
        <begin position="221"/>
        <end position="240"/>
    </location>
</feature>
<proteinExistence type="predicted"/>
<name>A0A4V5ZYR1_STECR</name>
<keyword evidence="2" id="KW-1133">Transmembrane helix</keyword>
<sequence length="255" mass="29506">MLPRNFIKVVFYPVLLYTIIANLLTICIWIRNVYTDTISSSLFIFADFFNFNAIRLLRSAALGASFIRLKTHYSWSYTHCLARKVFCFMVASFVVLTGGYIASISLNPGTIPWNCRRMVCFFYGHQFLIRFKLAMDLFYALALLGMILITFFKAGKTAPEEKPKGWSEEKIEFFTLNNRLYAIYIPSLLAIVIQGVVIQAVLQMAEVENKSYKDLLDGYERMLECLETTLMLILYFCLILRKVSKNVLSRTRFEA</sequence>
<reference evidence="3 4" key="1">
    <citation type="journal article" date="2015" name="Genome Biol.">
        <title>Comparative genomics of Steinernema reveals deeply conserved gene regulatory networks.</title>
        <authorList>
            <person name="Dillman A.R."/>
            <person name="Macchietto M."/>
            <person name="Porter C.F."/>
            <person name="Rogers A."/>
            <person name="Williams B."/>
            <person name="Antoshechkin I."/>
            <person name="Lee M.M."/>
            <person name="Goodwin Z."/>
            <person name="Lu X."/>
            <person name="Lewis E.E."/>
            <person name="Goodrich-Blair H."/>
            <person name="Stock S.P."/>
            <person name="Adams B.J."/>
            <person name="Sternberg P.W."/>
            <person name="Mortazavi A."/>
        </authorList>
    </citation>
    <scope>NUCLEOTIDE SEQUENCE [LARGE SCALE GENOMIC DNA]</scope>
    <source>
        <strain evidence="3 4">ALL</strain>
    </source>
</reference>
<protein>
    <submittedName>
        <fullName evidence="3">Uncharacterized protein</fullName>
    </submittedName>
</protein>
<evidence type="ECO:0000256" key="1">
    <source>
        <dbReference type="SAM" id="Coils"/>
    </source>
</evidence>
<dbReference type="AlphaFoldDB" id="A0A4V5ZYR1"/>
<feature type="coiled-coil region" evidence="1">
    <location>
        <begin position="202"/>
        <end position="229"/>
    </location>
</feature>
<feature type="transmembrane region" description="Helical" evidence="2">
    <location>
        <begin position="137"/>
        <end position="154"/>
    </location>
</feature>
<evidence type="ECO:0000313" key="4">
    <source>
        <dbReference type="Proteomes" id="UP000298663"/>
    </source>
</evidence>
<dbReference type="EMBL" id="AZBU02000009">
    <property type="protein sequence ID" value="TKR64705.1"/>
    <property type="molecule type" value="Genomic_DNA"/>
</dbReference>
<gene>
    <name evidence="3" type="ORF">L596_025195</name>
</gene>
<evidence type="ECO:0000256" key="2">
    <source>
        <dbReference type="SAM" id="Phobius"/>
    </source>
</evidence>
<dbReference type="OrthoDB" id="10524231at2759"/>
<feature type="transmembrane region" description="Helical" evidence="2">
    <location>
        <begin position="85"/>
        <end position="106"/>
    </location>
</feature>
<evidence type="ECO:0000313" key="3">
    <source>
        <dbReference type="EMBL" id="TKR64705.1"/>
    </source>
</evidence>
<accession>A0A4V5ZYR1</accession>
<keyword evidence="1" id="KW-0175">Coiled coil</keyword>
<feature type="transmembrane region" description="Helical" evidence="2">
    <location>
        <begin position="9"/>
        <end position="31"/>
    </location>
</feature>
<reference evidence="3 4" key="2">
    <citation type="journal article" date="2019" name="G3 (Bethesda)">
        <title>Hybrid Assembly of the Genome of the Entomopathogenic Nematode Steinernema carpocapsae Identifies the X-Chromosome.</title>
        <authorList>
            <person name="Serra L."/>
            <person name="Macchietto M."/>
            <person name="Macias-Munoz A."/>
            <person name="McGill C.J."/>
            <person name="Rodriguez I.M."/>
            <person name="Rodriguez B."/>
            <person name="Murad R."/>
            <person name="Mortazavi A."/>
        </authorList>
    </citation>
    <scope>NUCLEOTIDE SEQUENCE [LARGE SCALE GENOMIC DNA]</scope>
    <source>
        <strain evidence="3 4">ALL</strain>
    </source>
</reference>
<keyword evidence="2" id="KW-0472">Membrane</keyword>
<keyword evidence="4" id="KW-1185">Reference proteome</keyword>
<organism evidence="3 4">
    <name type="scientific">Steinernema carpocapsae</name>
    <name type="common">Entomopathogenic nematode</name>
    <dbReference type="NCBI Taxonomy" id="34508"/>
    <lineage>
        <taxon>Eukaryota</taxon>
        <taxon>Metazoa</taxon>
        <taxon>Ecdysozoa</taxon>
        <taxon>Nematoda</taxon>
        <taxon>Chromadorea</taxon>
        <taxon>Rhabditida</taxon>
        <taxon>Tylenchina</taxon>
        <taxon>Panagrolaimomorpha</taxon>
        <taxon>Strongyloidoidea</taxon>
        <taxon>Steinernematidae</taxon>
        <taxon>Steinernema</taxon>
    </lineage>
</organism>
<feature type="transmembrane region" description="Helical" evidence="2">
    <location>
        <begin position="180"/>
        <end position="201"/>
    </location>
</feature>